<gene>
    <name evidence="1" type="ORF">HNR67_007289</name>
</gene>
<dbReference type="EMBL" id="JACHMH010000001">
    <property type="protein sequence ID" value="MBB4681171.1"/>
    <property type="molecule type" value="Genomic_DNA"/>
</dbReference>
<dbReference type="AlphaFoldDB" id="A0A7W7FW53"/>
<protein>
    <submittedName>
        <fullName evidence="1">Uncharacterized protein</fullName>
    </submittedName>
</protein>
<accession>A0A7W7FW53</accession>
<comment type="caution">
    <text evidence="1">The sequence shown here is derived from an EMBL/GenBank/DDBJ whole genome shotgun (WGS) entry which is preliminary data.</text>
</comment>
<dbReference type="Proteomes" id="UP000533598">
    <property type="component" value="Unassembled WGS sequence"/>
</dbReference>
<keyword evidence="2" id="KW-1185">Reference proteome</keyword>
<evidence type="ECO:0000313" key="1">
    <source>
        <dbReference type="EMBL" id="MBB4681171.1"/>
    </source>
</evidence>
<dbReference type="RefSeq" id="WP_185007545.1">
    <property type="nucleotide sequence ID" value="NZ_BAAAUI010000045.1"/>
</dbReference>
<dbReference type="InterPro" id="IPR046196">
    <property type="entry name" value="DUF6228"/>
</dbReference>
<organism evidence="1 2">
    <name type="scientific">Crossiella cryophila</name>
    <dbReference type="NCBI Taxonomy" id="43355"/>
    <lineage>
        <taxon>Bacteria</taxon>
        <taxon>Bacillati</taxon>
        <taxon>Actinomycetota</taxon>
        <taxon>Actinomycetes</taxon>
        <taxon>Pseudonocardiales</taxon>
        <taxon>Pseudonocardiaceae</taxon>
        <taxon>Crossiella</taxon>
    </lineage>
</organism>
<name>A0A7W7FW53_9PSEU</name>
<sequence length="147" mass="16193">MSEDLILRCAQDPRVSITFAGAEVTANPLDSPLTFAVRVSAPGLDAVAHGVTHYVDGMALPRFLERLELTGWAGELAWHSTDRDISVCAVYDGRGYMRLTWTVRPWRKSAQGEWAASVTTVLEGGSRDRFVAELMEFLGQGDHRGQD</sequence>
<dbReference type="Pfam" id="PF19739">
    <property type="entry name" value="DUF6228"/>
    <property type="match status" value="1"/>
</dbReference>
<evidence type="ECO:0000313" key="2">
    <source>
        <dbReference type="Proteomes" id="UP000533598"/>
    </source>
</evidence>
<reference evidence="1 2" key="1">
    <citation type="submission" date="2020-08" db="EMBL/GenBank/DDBJ databases">
        <title>Sequencing the genomes of 1000 actinobacteria strains.</title>
        <authorList>
            <person name="Klenk H.-P."/>
        </authorList>
    </citation>
    <scope>NUCLEOTIDE SEQUENCE [LARGE SCALE GENOMIC DNA]</scope>
    <source>
        <strain evidence="1 2">DSM 44230</strain>
    </source>
</reference>
<proteinExistence type="predicted"/>